<dbReference type="Gene3D" id="3.40.33.10">
    <property type="entry name" value="CAP"/>
    <property type="match status" value="1"/>
</dbReference>
<comment type="caution">
    <text evidence="3">The sequence shown here is derived from an EMBL/GenBank/DDBJ whole genome shotgun (WGS) entry which is preliminary data.</text>
</comment>
<reference evidence="3 4" key="1">
    <citation type="journal article" date="2020" name="G3 (Bethesda)">
        <title>Improved Reference Genome for Cyclotella cryptica CCMP332, a Model for Cell Wall Morphogenesis, Salinity Adaptation, and Lipid Production in Diatoms (Bacillariophyta).</title>
        <authorList>
            <person name="Roberts W.R."/>
            <person name="Downey K.M."/>
            <person name="Ruck E.C."/>
            <person name="Traller J.C."/>
            <person name="Alverson A.J."/>
        </authorList>
    </citation>
    <scope>NUCLEOTIDE SEQUENCE [LARGE SCALE GENOMIC DNA]</scope>
    <source>
        <strain evidence="3 4">CCMP332</strain>
    </source>
</reference>
<feature type="domain" description="SCP" evidence="2">
    <location>
        <begin position="299"/>
        <end position="442"/>
    </location>
</feature>
<dbReference type="EMBL" id="JABMIG020000192">
    <property type="protein sequence ID" value="KAL3786549.1"/>
    <property type="molecule type" value="Genomic_DNA"/>
</dbReference>
<evidence type="ECO:0000259" key="2">
    <source>
        <dbReference type="SMART" id="SM00198"/>
    </source>
</evidence>
<evidence type="ECO:0000313" key="4">
    <source>
        <dbReference type="Proteomes" id="UP001516023"/>
    </source>
</evidence>
<dbReference type="InterPro" id="IPR035940">
    <property type="entry name" value="CAP_sf"/>
</dbReference>
<dbReference type="InterPro" id="IPR001283">
    <property type="entry name" value="CRISP-related"/>
</dbReference>
<accession>A0ABD3PET3</accession>
<sequence>MKLPVGFTMFITLSLMAPSSAFQFEWVTTVEAPKTPEEPTALQKDHIQAFDDQAITISGESVDIDVLANDVIHSADTSSLSLSLQGRGRNGYCVLHEGTDFIVYYPKHRYAGYDECEYKVCDQDGFCDSAKITVTIVKATEANTDSSSSNPNRPAVDEIIVNLTGGSGQVYYSNDVALNFFSCPEGQASIMVEVQADKYGEDTTWTLSRELEDGTVETELAGGPYDSNGFDSKHVCALKPSLWNFTIYDAFGDGFCCKHGNGFYRIFLDDTELIHVTHFNDAMVNVINVGYDPSPSMSTRDHEYLLAHNVRRKKWHEMYNVSYVPLKWSPKLADMALKWAYTLLDDCDSSGIEHEPNVVEGENLAKNHGTGGWGQLYPPDNIVRRWVDFEETWPWPENAHLTQALWRATKYLGCGESVKDWRGGHCRVQVCRYAKAGNCDMGHYNSTVDEDWLTPMLALYSPCEPSCPPEGCF</sequence>
<feature type="chain" id="PRO_5044870593" description="SCP domain-containing protein" evidence="1">
    <location>
        <begin position="22"/>
        <end position="473"/>
    </location>
</feature>
<dbReference type="Pfam" id="PF17963">
    <property type="entry name" value="Big_9"/>
    <property type="match status" value="1"/>
</dbReference>
<keyword evidence="1" id="KW-0732">Signal</keyword>
<dbReference type="SMART" id="SM00198">
    <property type="entry name" value="SCP"/>
    <property type="match status" value="1"/>
</dbReference>
<dbReference type="Pfam" id="PF00188">
    <property type="entry name" value="CAP"/>
    <property type="match status" value="1"/>
</dbReference>
<dbReference type="InterPro" id="IPR014044">
    <property type="entry name" value="CAP_dom"/>
</dbReference>
<dbReference type="FunFam" id="3.40.33.10:FF:000029">
    <property type="entry name" value="Predicted protein"/>
    <property type="match status" value="1"/>
</dbReference>
<feature type="signal peptide" evidence="1">
    <location>
        <begin position="1"/>
        <end position="21"/>
    </location>
</feature>
<name>A0ABD3PET3_9STRA</name>
<dbReference type="SUPFAM" id="SSF55797">
    <property type="entry name" value="PR-1-like"/>
    <property type="match status" value="1"/>
</dbReference>
<keyword evidence="4" id="KW-1185">Reference proteome</keyword>
<protein>
    <recommendedName>
        <fullName evidence="2">SCP domain-containing protein</fullName>
    </recommendedName>
</protein>
<dbReference type="PANTHER" id="PTHR10334">
    <property type="entry name" value="CYSTEINE-RICH SECRETORY PROTEIN-RELATED"/>
    <property type="match status" value="1"/>
</dbReference>
<gene>
    <name evidence="3" type="ORF">HJC23_006799</name>
</gene>
<organism evidence="3 4">
    <name type="scientific">Cyclotella cryptica</name>
    <dbReference type="NCBI Taxonomy" id="29204"/>
    <lineage>
        <taxon>Eukaryota</taxon>
        <taxon>Sar</taxon>
        <taxon>Stramenopiles</taxon>
        <taxon>Ochrophyta</taxon>
        <taxon>Bacillariophyta</taxon>
        <taxon>Coscinodiscophyceae</taxon>
        <taxon>Thalassiosirophycidae</taxon>
        <taxon>Stephanodiscales</taxon>
        <taxon>Stephanodiscaceae</taxon>
        <taxon>Cyclotella</taxon>
    </lineage>
</organism>
<dbReference type="AlphaFoldDB" id="A0ABD3PET3"/>
<evidence type="ECO:0000313" key="3">
    <source>
        <dbReference type="EMBL" id="KAL3786549.1"/>
    </source>
</evidence>
<dbReference type="Proteomes" id="UP001516023">
    <property type="component" value="Unassembled WGS sequence"/>
</dbReference>
<proteinExistence type="predicted"/>
<evidence type="ECO:0000256" key="1">
    <source>
        <dbReference type="SAM" id="SignalP"/>
    </source>
</evidence>